<dbReference type="OrthoDB" id="1493858at2"/>
<reference evidence="1 2" key="1">
    <citation type="submission" date="2014-07" db="EMBL/GenBank/DDBJ databases">
        <title>Genome of Chryseobacterium luteum DSM 18605.</title>
        <authorList>
            <person name="Stropko S.J."/>
            <person name="Pipes S.E."/>
            <person name="Newman J.D."/>
        </authorList>
    </citation>
    <scope>NUCLEOTIDE SEQUENCE [LARGE SCALE GENOMIC DNA]</scope>
    <source>
        <strain evidence="1 2">DSM 18605</strain>
    </source>
</reference>
<evidence type="ECO:0000313" key="2">
    <source>
        <dbReference type="Proteomes" id="UP000028703"/>
    </source>
</evidence>
<organism evidence="1 2">
    <name type="scientific">Chryseobacterium luteum</name>
    <dbReference type="NCBI Taxonomy" id="421531"/>
    <lineage>
        <taxon>Bacteria</taxon>
        <taxon>Pseudomonadati</taxon>
        <taxon>Bacteroidota</taxon>
        <taxon>Flavobacteriia</taxon>
        <taxon>Flavobacteriales</taxon>
        <taxon>Weeksellaceae</taxon>
        <taxon>Chryseobacterium group</taxon>
        <taxon>Chryseobacterium</taxon>
    </lineage>
</organism>
<protein>
    <submittedName>
        <fullName evidence="1">Uncharacterized protein</fullName>
    </submittedName>
</protein>
<dbReference type="AlphaFoldDB" id="A0A085ZXI5"/>
<dbReference type="EMBL" id="JPRO01000001">
    <property type="protein sequence ID" value="KFF09149.1"/>
    <property type="molecule type" value="Genomic_DNA"/>
</dbReference>
<sequence length="145" mass="17017">MQKKIMVKFCLVILKKELNLNLGEKSIFQNINLFILKILIMKYWQLQVCLANELNIFEKYIGEFDIIKRGQEIVPENIVLQALSDSKENLIILSNNYLRSSTTSDLFFKESNNKIIKTIKILEAYKRYGEIITEVFDYGSVELKQ</sequence>
<proteinExistence type="predicted"/>
<gene>
    <name evidence="1" type="ORF">IX38_01125</name>
</gene>
<keyword evidence="2" id="KW-1185">Reference proteome</keyword>
<dbReference type="Proteomes" id="UP000028703">
    <property type="component" value="Unassembled WGS sequence"/>
</dbReference>
<dbReference type="STRING" id="421531.IX38_01125"/>
<evidence type="ECO:0000313" key="1">
    <source>
        <dbReference type="EMBL" id="KFF09149.1"/>
    </source>
</evidence>
<accession>A0A085ZXI5</accession>
<comment type="caution">
    <text evidence="1">The sequence shown here is derived from an EMBL/GenBank/DDBJ whole genome shotgun (WGS) entry which is preliminary data.</text>
</comment>
<name>A0A085ZXI5_9FLAO</name>